<dbReference type="RefSeq" id="XP_001024418.2">
    <property type="nucleotide sequence ID" value="XM_001024418.2"/>
</dbReference>
<dbReference type="InParanoid" id="Q247X2"/>
<name>Q247X2_TETTS</name>
<dbReference type="HOGENOM" id="CLU_736696_0_0_1"/>
<dbReference type="KEGG" id="tet:TTHERM_00533960"/>
<organism evidence="2 3">
    <name type="scientific">Tetrahymena thermophila (strain SB210)</name>
    <dbReference type="NCBI Taxonomy" id="312017"/>
    <lineage>
        <taxon>Eukaryota</taxon>
        <taxon>Sar</taxon>
        <taxon>Alveolata</taxon>
        <taxon>Ciliophora</taxon>
        <taxon>Intramacronucleata</taxon>
        <taxon>Oligohymenophorea</taxon>
        <taxon>Hymenostomatida</taxon>
        <taxon>Tetrahymenina</taxon>
        <taxon>Tetrahymenidae</taxon>
        <taxon>Tetrahymena</taxon>
    </lineage>
</organism>
<reference evidence="3" key="1">
    <citation type="journal article" date="2006" name="PLoS Biol.">
        <title>Macronuclear genome sequence of the ciliate Tetrahymena thermophila, a model eukaryote.</title>
        <authorList>
            <person name="Eisen J.A."/>
            <person name="Coyne R.S."/>
            <person name="Wu M."/>
            <person name="Wu D."/>
            <person name="Thiagarajan M."/>
            <person name="Wortman J.R."/>
            <person name="Badger J.H."/>
            <person name="Ren Q."/>
            <person name="Amedeo P."/>
            <person name="Jones K.M."/>
            <person name="Tallon L.J."/>
            <person name="Delcher A.L."/>
            <person name="Salzberg S.L."/>
            <person name="Silva J.C."/>
            <person name="Haas B.J."/>
            <person name="Majoros W.H."/>
            <person name="Farzad M."/>
            <person name="Carlton J.M."/>
            <person name="Smith R.K. Jr."/>
            <person name="Garg J."/>
            <person name="Pearlman R.E."/>
            <person name="Karrer K.M."/>
            <person name="Sun L."/>
            <person name="Manning G."/>
            <person name="Elde N.C."/>
            <person name="Turkewitz A.P."/>
            <person name="Asai D.J."/>
            <person name="Wilkes D.E."/>
            <person name="Wang Y."/>
            <person name="Cai H."/>
            <person name="Collins K."/>
            <person name="Stewart B.A."/>
            <person name="Lee S.R."/>
            <person name="Wilamowska K."/>
            <person name="Weinberg Z."/>
            <person name="Ruzzo W.L."/>
            <person name="Wloga D."/>
            <person name="Gaertig J."/>
            <person name="Frankel J."/>
            <person name="Tsao C.-C."/>
            <person name="Gorovsky M.A."/>
            <person name="Keeling P.J."/>
            <person name="Waller R.F."/>
            <person name="Patron N.J."/>
            <person name="Cherry J.M."/>
            <person name="Stover N.A."/>
            <person name="Krieger C.J."/>
            <person name="del Toro C."/>
            <person name="Ryder H.F."/>
            <person name="Williamson S.C."/>
            <person name="Barbeau R.A."/>
            <person name="Hamilton E.P."/>
            <person name="Orias E."/>
        </authorList>
    </citation>
    <scope>NUCLEOTIDE SEQUENCE [LARGE SCALE GENOMIC DNA]</scope>
    <source>
        <strain evidence="3">SB210</strain>
    </source>
</reference>
<dbReference type="EMBL" id="GG662455">
    <property type="protein sequence ID" value="EAS04173.2"/>
    <property type="molecule type" value="Genomic_DNA"/>
</dbReference>
<evidence type="ECO:0000313" key="2">
    <source>
        <dbReference type="EMBL" id="EAS04173.2"/>
    </source>
</evidence>
<dbReference type="GeneID" id="7830417"/>
<accession>Q247X2</accession>
<dbReference type="Proteomes" id="UP000009168">
    <property type="component" value="Unassembled WGS sequence"/>
</dbReference>
<protein>
    <submittedName>
        <fullName evidence="2">Uncharacterized protein</fullName>
    </submittedName>
</protein>
<feature type="compositionally biased region" description="Basic and acidic residues" evidence="1">
    <location>
        <begin position="11"/>
        <end position="27"/>
    </location>
</feature>
<feature type="compositionally biased region" description="Polar residues" evidence="1">
    <location>
        <begin position="1"/>
        <end position="10"/>
    </location>
</feature>
<dbReference type="AlphaFoldDB" id="Q247X2"/>
<sequence>MQMEIESNFSETKKGISEEQKQQEKLLKKQKKKLQNKQKQELQIKQYGVKSVIIKDLSYEKKIFLLTDLIVDLDMYQNENLERPTKFELISNWRPCTKIVNENNIVHIDLDTSVDGLSNFNQVIKILQSIPNQNAYELSQHIQAYEKSIKLYDEKNNDLMYIYRLISQDQRSNYTLNDYFEDEVQQRLKMALQLINEKYKTNKFISYMIKIRRRNHQVVAKYGYSVELLNLLGINNENMYRILYQNGPLLFFSNQDKFNRLKNSLIRRIEGLQYLQSQTEDLIYENQTILTFDDLKFNCNIHMIKTQLNNDQNFFIRNVIHIQLALYDINDDIINEINHLRYKNAEESQNQTKNEFDDIYYGLDYQTQSEMFLQKFYINKNCNQPASQ</sequence>
<evidence type="ECO:0000313" key="3">
    <source>
        <dbReference type="Proteomes" id="UP000009168"/>
    </source>
</evidence>
<evidence type="ECO:0000256" key="1">
    <source>
        <dbReference type="SAM" id="MobiDB-lite"/>
    </source>
</evidence>
<proteinExistence type="predicted"/>
<keyword evidence="3" id="KW-1185">Reference proteome</keyword>
<feature type="region of interest" description="Disordered" evidence="1">
    <location>
        <begin position="1"/>
        <end position="32"/>
    </location>
</feature>
<gene>
    <name evidence="2" type="ORF">TTHERM_00533960</name>
</gene>